<protein>
    <submittedName>
        <fullName evidence="1">Uncharacterized protein</fullName>
    </submittedName>
</protein>
<dbReference type="RefSeq" id="WP_097059503.1">
    <property type="nucleotide sequence ID" value="NZ_BMLC01000002.1"/>
</dbReference>
<dbReference type="EMBL" id="OCST01000001">
    <property type="protein sequence ID" value="SOE50170.1"/>
    <property type="molecule type" value="Genomic_DNA"/>
</dbReference>
<proteinExistence type="predicted"/>
<evidence type="ECO:0000313" key="2">
    <source>
        <dbReference type="Proteomes" id="UP000219440"/>
    </source>
</evidence>
<accession>A0A2C8YIG5</accession>
<organism evidence="1 2">
    <name type="scientific">Salinibacterium xinjiangense</name>
    <dbReference type="NCBI Taxonomy" id="386302"/>
    <lineage>
        <taxon>Bacteria</taxon>
        <taxon>Bacillati</taxon>
        <taxon>Actinomycetota</taxon>
        <taxon>Actinomycetes</taxon>
        <taxon>Micrococcales</taxon>
        <taxon>Microbacteriaceae</taxon>
        <taxon>Salinibacterium</taxon>
    </lineage>
</organism>
<evidence type="ECO:0000313" key="1">
    <source>
        <dbReference type="EMBL" id="SOE50170.1"/>
    </source>
</evidence>
<reference evidence="1 2" key="1">
    <citation type="submission" date="2017-09" db="EMBL/GenBank/DDBJ databases">
        <authorList>
            <person name="Ehlers B."/>
            <person name="Leendertz F.H."/>
        </authorList>
    </citation>
    <scope>NUCLEOTIDE SEQUENCE [LARGE SCALE GENOMIC DNA]</scope>
    <source>
        <strain evidence="1 2">CGMCC 1.05381</strain>
    </source>
</reference>
<keyword evidence="2" id="KW-1185">Reference proteome</keyword>
<gene>
    <name evidence="1" type="ORF">SAMN06296378_0353</name>
</gene>
<sequence>MADQIELVSDDEGAIVVGERAAVERILTRLGLLAQAKPFDPDKLHTAASAGAEIASTLSHVAEQSAMYLKLTPESAKRLKDAGGLMPTKIKGISHMMLGEPGKQSLKWLQAEDGAVSLLSNPAVLSGAGGLLSQFAQQAEAQELKELLVRIGEKLDDVRRAQRDNVLARMKGAGASIVEAETIRDHGGDPKTWWDKVNGVSETLFTVQEDALLALRALADKVEGKSSTGDLKKATKQIEQDVAMQLAVLARCFELQDGFRVIELDYVRATAPDHLDGHRLGVADARASRRASVLEITSRLMTQMDSAGGIANENILLHARAAQSIVNSLNATASVVDDFHSPLGIDSTRDSLSVTPWREALKDPQQRNRAGKEAAQNAAIGLAVAGAAVPVVISFLKSGSKPSA</sequence>
<name>A0A2C8YIG5_9MICO</name>
<dbReference type="Proteomes" id="UP000219440">
    <property type="component" value="Unassembled WGS sequence"/>
</dbReference>
<dbReference type="OrthoDB" id="4391631at2"/>
<dbReference type="AlphaFoldDB" id="A0A2C8YIG5"/>